<feature type="compositionally biased region" description="Basic and acidic residues" evidence="1">
    <location>
        <begin position="419"/>
        <end position="428"/>
    </location>
</feature>
<feature type="compositionally biased region" description="Pro residues" evidence="1">
    <location>
        <begin position="13"/>
        <end position="23"/>
    </location>
</feature>
<feature type="compositionally biased region" description="Basic and acidic residues" evidence="1">
    <location>
        <begin position="271"/>
        <end position="310"/>
    </location>
</feature>
<feature type="region of interest" description="Disordered" evidence="1">
    <location>
        <begin position="122"/>
        <end position="356"/>
    </location>
</feature>
<feature type="region of interest" description="Disordered" evidence="1">
    <location>
        <begin position="405"/>
        <end position="428"/>
    </location>
</feature>
<feature type="compositionally biased region" description="Low complexity" evidence="1">
    <location>
        <begin position="257"/>
        <end position="269"/>
    </location>
</feature>
<feature type="compositionally biased region" description="Polar residues" evidence="1">
    <location>
        <begin position="122"/>
        <end position="137"/>
    </location>
</feature>
<proteinExistence type="predicted"/>
<feature type="compositionally biased region" description="Basic and acidic residues" evidence="1">
    <location>
        <begin position="221"/>
        <end position="242"/>
    </location>
</feature>
<protein>
    <submittedName>
        <fullName evidence="2">Bromodomain-containing protein 4-like</fullName>
    </submittedName>
</protein>
<reference evidence="2" key="1">
    <citation type="submission" date="2025-08" db="UniProtKB">
        <authorList>
            <consortium name="RefSeq"/>
        </authorList>
    </citation>
    <scope>IDENTIFICATION</scope>
</reference>
<feature type="compositionally biased region" description="Pro residues" evidence="1">
    <location>
        <begin position="319"/>
        <end position="330"/>
    </location>
</feature>
<accession>A0A9W3GFF9</accession>
<dbReference type="AlphaFoldDB" id="A0A9W3GFF9"/>
<feature type="region of interest" description="Disordered" evidence="1">
    <location>
        <begin position="75"/>
        <end position="103"/>
    </location>
</feature>
<dbReference type="RefSeq" id="XP_045377945.1">
    <property type="nucleotide sequence ID" value="XM_045521989.1"/>
</dbReference>
<feature type="region of interest" description="Disordered" evidence="1">
    <location>
        <begin position="369"/>
        <end position="391"/>
    </location>
</feature>
<feature type="region of interest" description="Disordered" evidence="1">
    <location>
        <begin position="1"/>
        <end position="23"/>
    </location>
</feature>
<evidence type="ECO:0000256" key="1">
    <source>
        <dbReference type="SAM" id="MobiDB-lite"/>
    </source>
</evidence>
<feature type="compositionally biased region" description="Low complexity" evidence="1">
    <location>
        <begin position="79"/>
        <end position="92"/>
    </location>
</feature>
<organism evidence="2">
    <name type="scientific">Camelus bactrianus</name>
    <name type="common">Bactrian camel</name>
    <dbReference type="NCBI Taxonomy" id="9837"/>
    <lineage>
        <taxon>Eukaryota</taxon>
        <taxon>Metazoa</taxon>
        <taxon>Chordata</taxon>
        <taxon>Craniata</taxon>
        <taxon>Vertebrata</taxon>
        <taxon>Euteleostomi</taxon>
        <taxon>Mammalia</taxon>
        <taxon>Eutheria</taxon>
        <taxon>Laurasiatheria</taxon>
        <taxon>Artiodactyla</taxon>
        <taxon>Tylopoda</taxon>
        <taxon>Camelidae</taxon>
        <taxon>Camelus</taxon>
    </lineage>
</organism>
<evidence type="ECO:0000313" key="2">
    <source>
        <dbReference type="RefSeq" id="XP_045377945.1"/>
    </source>
</evidence>
<gene>
    <name evidence="2" type="primary">LOC105074548</name>
</gene>
<name>A0A9W3GFF9_CAMBA</name>
<sequence>MRCLSSHHGPVTELPPCPPRPPGPRPCRLPWPSRPCSRSPPWLSPPKCCCRRMKIRLPHPSPPCRCSSICASSHPHHSPPSLSKSSSTTLHPGTTSQTPTQLGHLREAPSPLMIHSPQMPQFQSLTHQSPPQQNVQPKKQELRAASVVQPQPLVVVKEEKIHSPIIRSEPFSPSLRPEPPKHPENIKAPVHLPQRPEMKPVDVGRPVIRPPEQNAPPPGAPDKDKQKQEPKTPVAPKKDLKIKNMGSWASLVQKHPTTPSSTAKSSSDSFEQFRRAAREKEEREKALKAQAEHAEKEKERLRQERMRSREDEDAQELEPLPPRPGAPSPSPCWTSRGSWPESRSRSEGAGKRHNGTAYLRNGVIVSSLSGSCHRASPKSDSTSPVLRRRSRACPRAVSLPAFIGRHRRSPGLNNCGLAPERDLSPASQ</sequence>